<dbReference type="OrthoDB" id="2945538at2759"/>
<evidence type="ECO:0000259" key="5">
    <source>
        <dbReference type="PROSITE" id="PS50865"/>
    </source>
</evidence>
<dbReference type="Pfam" id="PF01753">
    <property type="entry name" value="zf-MYND"/>
    <property type="match status" value="1"/>
</dbReference>
<evidence type="ECO:0000313" key="6">
    <source>
        <dbReference type="EMBL" id="KAF9525818.1"/>
    </source>
</evidence>
<dbReference type="PROSITE" id="PS50865">
    <property type="entry name" value="ZF_MYND_2"/>
    <property type="match status" value="1"/>
</dbReference>
<accession>A0A9P6EAK4</accession>
<proteinExistence type="predicted"/>
<name>A0A9P6EAK4_9AGAR</name>
<dbReference type="EMBL" id="MU157879">
    <property type="protein sequence ID" value="KAF9525818.1"/>
    <property type="molecule type" value="Genomic_DNA"/>
</dbReference>
<dbReference type="SUPFAM" id="SSF144232">
    <property type="entry name" value="HIT/MYND zinc finger-like"/>
    <property type="match status" value="1"/>
</dbReference>
<evidence type="ECO:0000313" key="7">
    <source>
        <dbReference type="Proteomes" id="UP000807306"/>
    </source>
</evidence>
<reference evidence="6" key="1">
    <citation type="submission" date="2020-11" db="EMBL/GenBank/DDBJ databases">
        <authorList>
            <consortium name="DOE Joint Genome Institute"/>
            <person name="Ahrendt S."/>
            <person name="Riley R."/>
            <person name="Andreopoulos W."/>
            <person name="Labutti K."/>
            <person name="Pangilinan J."/>
            <person name="Ruiz-Duenas F.J."/>
            <person name="Barrasa J.M."/>
            <person name="Sanchez-Garcia M."/>
            <person name="Camarero S."/>
            <person name="Miyauchi S."/>
            <person name="Serrano A."/>
            <person name="Linde D."/>
            <person name="Babiker R."/>
            <person name="Drula E."/>
            <person name="Ayuso-Fernandez I."/>
            <person name="Pacheco R."/>
            <person name="Padilla G."/>
            <person name="Ferreira P."/>
            <person name="Barriuso J."/>
            <person name="Kellner H."/>
            <person name="Castanera R."/>
            <person name="Alfaro M."/>
            <person name="Ramirez L."/>
            <person name="Pisabarro A.G."/>
            <person name="Kuo A."/>
            <person name="Tritt A."/>
            <person name="Lipzen A."/>
            <person name="He G."/>
            <person name="Yan M."/>
            <person name="Ng V."/>
            <person name="Cullen D."/>
            <person name="Martin F."/>
            <person name="Rosso M.-N."/>
            <person name="Henrissat B."/>
            <person name="Hibbett D."/>
            <person name="Martinez A.T."/>
            <person name="Grigoriev I.V."/>
        </authorList>
    </citation>
    <scope>NUCLEOTIDE SEQUENCE</scope>
    <source>
        <strain evidence="6">CBS 506.95</strain>
    </source>
</reference>
<feature type="domain" description="MYND-type" evidence="5">
    <location>
        <begin position="472"/>
        <end position="517"/>
    </location>
</feature>
<keyword evidence="1" id="KW-0479">Metal-binding</keyword>
<organism evidence="6 7">
    <name type="scientific">Crepidotus variabilis</name>
    <dbReference type="NCBI Taxonomy" id="179855"/>
    <lineage>
        <taxon>Eukaryota</taxon>
        <taxon>Fungi</taxon>
        <taxon>Dikarya</taxon>
        <taxon>Basidiomycota</taxon>
        <taxon>Agaricomycotina</taxon>
        <taxon>Agaricomycetes</taxon>
        <taxon>Agaricomycetidae</taxon>
        <taxon>Agaricales</taxon>
        <taxon>Agaricineae</taxon>
        <taxon>Crepidotaceae</taxon>
        <taxon>Crepidotus</taxon>
    </lineage>
</organism>
<keyword evidence="2 4" id="KW-0863">Zinc-finger</keyword>
<evidence type="ECO:0000256" key="2">
    <source>
        <dbReference type="ARBA" id="ARBA00022771"/>
    </source>
</evidence>
<evidence type="ECO:0000256" key="1">
    <source>
        <dbReference type="ARBA" id="ARBA00022723"/>
    </source>
</evidence>
<protein>
    <recommendedName>
        <fullName evidence="5">MYND-type domain-containing protein</fullName>
    </recommendedName>
</protein>
<dbReference type="Gene3D" id="6.10.140.2220">
    <property type="match status" value="1"/>
</dbReference>
<comment type="caution">
    <text evidence="6">The sequence shown here is derived from an EMBL/GenBank/DDBJ whole genome shotgun (WGS) entry which is preliminary data.</text>
</comment>
<dbReference type="PROSITE" id="PS01360">
    <property type="entry name" value="ZF_MYND_1"/>
    <property type="match status" value="1"/>
</dbReference>
<dbReference type="GO" id="GO:0008270">
    <property type="term" value="F:zinc ion binding"/>
    <property type="evidence" value="ECO:0007669"/>
    <property type="project" value="UniProtKB-KW"/>
</dbReference>
<keyword evidence="3" id="KW-0862">Zinc</keyword>
<gene>
    <name evidence="6" type="ORF">CPB83DRAFT_858931</name>
</gene>
<dbReference type="Proteomes" id="UP000807306">
    <property type="component" value="Unassembled WGS sequence"/>
</dbReference>
<evidence type="ECO:0000256" key="4">
    <source>
        <dbReference type="PROSITE-ProRule" id="PRU00134"/>
    </source>
</evidence>
<sequence length="551" mass="62821">MCFNDSHECYRLVRCVCDTATNSLNECSARETISKLSASEALNLTLQHPPNSCFALRMVDVDEPDSPASRRSSRDFLSLIMALMKKCRAVKSTSWSEVTWSIPVEGVCKLLDPMHKLLEPDAAPGQGLTRGELRELRSIIILAIDLIWIDRDLIQADNLNADIIRMDVAYFFSQLLCYPQLHHYFKIDKIIDLVWLCWFETPRIPHPTIHPHRNTAIEVLEMMFEDHDEERILKLGERLLATFSLDYIAGKAADWLGDENVLNRDLELEFRGIGLVFQCFTCMGIPYDTQTAPFLESSVHLHACNALCRQIIAGEQNDPSTIEIMIFTPYIFLFVMKSRKYPIHQSLSDLFHSTPFPTVLSRIFLSLHSNSIEATREDLTRAFDGWDKFLIWVTHGALCKDEKCWMVGSAESLDSSRQGFELVYAETLSRLRLEEDQGPLGAQVCDLWEVICAILGLRCHAMRERFKLLKKCCACNCPQRLVGISSPKRYCCAKCETVFYCDRTCQKLDWAAHKPVCDPTQFATYDRLVTLYEPPSSKLSPSSHLYGGGDD</sequence>
<dbReference type="InterPro" id="IPR002893">
    <property type="entry name" value="Znf_MYND"/>
</dbReference>
<keyword evidence="7" id="KW-1185">Reference proteome</keyword>
<evidence type="ECO:0000256" key="3">
    <source>
        <dbReference type="ARBA" id="ARBA00022833"/>
    </source>
</evidence>
<dbReference type="AlphaFoldDB" id="A0A9P6EAK4"/>